<comment type="caution">
    <text evidence="5">The sequence shown here is derived from an EMBL/GenBank/DDBJ whole genome shotgun (WGS) entry which is preliminary data.</text>
</comment>
<keyword evidence="2" id="KW-0540">Nuclease</keyword>
<dbReference type="GO" id="GO:0000175">
    <property type="term" value="F:3'-5'-RNA exonuclease activity"/>
    <property type="evidence" value="ECO:0007669"/>
    <property type="project" value="InterPro"/>
</dbReference>
<sequence>MSYCQKLGIDLANTFSIGIDIPNAEKLNNGSVIELFQFGKSKQKEYLKIVQRLGEITKTSNINKEACLSKIHRLIAADKKLRGLKKDEFRLKDFVIPLYGEKPLQTPVSESEGQKPLQNPIGESESIVLSNPNTAGISKLSEQLKERRQKVGELTEKNKQLKRKLQRKEKKLEETENKFKKQKITESDRANKSFERRLQSNSEHLSKAKARSKDLYQTVIKSNRQVRILSQTLKEREHQVEALQEKVCDLQEKTDNAVAEKCSIEEKYKELTLSNEYLQDLIQDKADLLVYDHDTNTFSPELVECAMNLTDLKVATRNVGPVIREVASLCGKIPNRLPTRTAVDNFVDRKIIVSQKHVGSVAARAKETTLYTDETRKYGHTYQTYLITDKDNNSYLLGLREMVNKSGKCTLDTLREILSDISAYCEVQEGDTQVTVGHQLLANIANTMSDRASTEKNFNNLLQQYKNEILPDVVLNFNNLEPAEQELCGQINNFFCGLHLLIAIADVTEASVRKFEEEYLDGKEVGSAQRPELKRYHKKESGTLRLLRTSSKAFAMGEDERNGVYLPWKTYLSSKGEKKNYIQRFKHNRFNMIFMVGQAVFYHHEDIHHFLANVHGTQNDLLKAVMLDSVEPLFLAGAKLLGLISKFITAPLWRLIESPGHILDMNLNYQTLYSFLDRAAVQQDVASNFLSGEASFTMQSDENDKILTALTTGSESLNPICLPLLQNVFAALKDLLKRMIPEHLPGGKYWDPSPDIREKAASARKHNKSPEFIFGQLDHLTSIRPNASVLANEAYLLYAYNKTSEWLRSLPIKERDKIIEESRKGGREVRKKFKERLHIIEEKRIEAQQRKQQELQRLEKERLRKAEMMTNDICYYGLWQTAEQVDEGIARMDTQKDVISALHAQLKFRKNVLKQKHTNNKIFNLSRKTAEGKYEKLSVDELKSNILELITSAARVPTSEVQHSDMPLLVGKVIDHKFTDKSYRGKVISVVPGFPSWYNVKYDSDDAIYAFNLMDDYKKGDLSIVV</sequence>
<keyword evidence="6" id="KW-1185">Reference proteome</keyword>
<organism evidence="5 6">
    <name type="scientific">Pinctada imbricata</name>
    <name type="common">Atlantic pearl-oyster</name>
    <name type="synonym">Pinctada martensii</name>
    <dbReference type="NCBI Taxonomy" id="66713"/>
    <lineage>
        <taxon>Eukaryota</taxon>
        <taxon>Metazoa</taxon>
        <taxon>Spiralia</taxon>
        <taxon>Lophotrochozoa</taxon>
        <taxon>Mollusca</taxon>
        <taxon>Bivalvia</taxon>
        <taxon>Autobranchia</taxon>
        <taxon>Pteriomorphia</taxon>
        <taxon>Pterioida</taxon>
        <taxon>Pterioidea</taxon>
        <taxon>Pteriidae</taxon>
        <taxon>Pinctada</taxon>
    </lineage>
</organism>
<evidence type="ECO:0000256" key="2">
    <source>
        <dbReference type="ARBA" id="ARBA00022722"/>
    </source>
</evidence>
<dbReference type="PANTHER" id="PTHR11046">
    <property type="entry name" value="OLIGORIBONUCLEASE, MITOCHONDRIAL"/>
    <property type="match status" value="1"/>
</dbReference>
<feature type="region of interest" description="Disordered" evidence="4">
    <location>
        <begin position="105"/>
        <end position="129"/>
    </location>
</feature>
<proteinExistence type="inferred from homology"/>
<dbReference type="GO" id="GO:0007276">
    <property type="term" value="P:gamete generation"/>
    <property type="evidence" value="ECO:0007669"/>
    <property type="project" value="InterPro"/>
</dbReference>
<evidence type="ECO:0000313" key="5">
    <source>
        <dbReference type="EMBL" id="KAK3107376.1"/>
    </source>
</evidence>
<keyword evidence="3" id="KW-0175">Coiled coil</keyword>
<evidence type="ECO:0000256" key="3">
    <source>
        <dbReference type="SAM" id="Coils"/>
    </source>
</evidence>
<dbReference type="Gene3D" id="2.80.10.70">
    <property type="entry name" value="Spindlin/Ssty"/>
    <property type="match status" value="1"/>
</dbReference>
<dbReference type="InterPro" id="IPR022894">
    <property type="entry name" value="Oligoribonuclease"/>
</dbReference>
<accession>A0AA88YTY1</accession>
<keyword evidence="2" id="KW-0378">Hydrolase</keyword>
<name>A0AA88YTY1_PINIB</name>
<feature type="compositionally biased region" description="Basic and acidic residues" evidence="4">
    <location>
        <begin position="170"/>
        <end position="198"/>
    </location>
</feature>
<feature type="coiled-coil region" evidence="3">
    <location>
        <begin position="830"/>
        <end position="868"/>
    </location>
</feature>
<dbReference type="EMBL" id="VSWD01000002">
    <property type="protein sequence ID" value="KAK3107376.1"/>
    <property type="molecule type" value="Genomic_DNA"/>
</dbReference>
<comment type="similarity">
    <text evidence="1">Belongs to the SPIN/STSY family.</text>
</comment>
<protein>
    <submittedName>
        <fullName evidence="5">Uncharacterized protein</fullName>
    </submittedName>
</protein>
<evidence type="ECO:0000256" key="1">
    <source>
        <dbReference type="ARBA" id="ARBA00009467"/>
    </source>
</evidence>
<reference evidence="5" key="1">
    <citation type="submission" date="2019-08" db="EMBL/GenBank/DDBJ databases">
        <title>The improved chromosome-level genome for the pearl oyster Pinctada fucata martensii using PacBio sequencing and Hi-C.</title>
        <authorList>
            <person name="Zheng Z."/>
        </authorList>
    </citation>
    <scope>NUCLEOTIDE SEQUENCE</scope>
    <source>
        <strain evidence="5">ZZ-2019</strain>
        <tissue evidence="5">Adductor muscle</tissue>
    </source>
</reference>
<dbReference type="Pfam" id="PF02513">
    <property type="entry name" value="Spin-Ssty"/>
    <property type="match status" value="1"/>
</dbReference>
<gene>
    <name evidence="5" type="ORF">FSP39_013088</name>
</gene>
<dbReference type="AlphaFoldDB" id="A0AA88YTY1"/>
<dbReference type="InterPro" id="IPR042567">
    <property type="entry name" value="SPIN/Ssty_sf"/>
</dbReference>
<evidence type="ECO:0000313" key="6">
    <source>
        <dbReference type="Proteomes" id="UP001186944"/>
    </source>
</evidence>
<feature type="region of interest" description="Disordered" evidence="4">
    <location>
        <begin position="165"/>
        <end position="209"/>
    </location>
</feature>
<dbReference type="PANTHER" id="PTHR11046:SF25">
    <property type="match status" value="1"/>
</dbReference>
<dbReference type="InterPro" id="IPR003671">
    <property type="entry name" value="SPIN/Ssty"/>
</dbReference>
<evidence type="ECO:0000256" key="4">
    <source>
        <dbReference type="SAM" id="MobiDB-lite"/>
    </source>
</evidence>
<dbReference type="Proteomes" id="UP001186944">
    <property type="component" value="Unassembled WGS sequence"/>
</dbReference>